<dbReference type="RefSeq" id="WP_154435119.1">
    <property type="nucleotide sequence ID" value="NZ_VUNC01000004.1"/>
</dbReference>
<keyword evidence="7 10" id="KW-0406">Ion transport</keyword>
<dbReference type="InterPro" id="IPR019823">
    <property type="entry name" value="Mechanosensitive_channel_CS"/>
</dbReference>
<keyword evidence="9 10" id="KW-0407">Ion channel</keyword>
<evidence type="ECO:0000256" key="7">
    <source>
        <dbReference type="ARBA" id="ARBA00023065"/>
    </source>
</evidence>
<reference evidence="11 12" key="1">
    <citation type="submission" date="2019-08" db="EMBL/GenBank/DDBJ databases">
        <title>In-depth cultivation of the pig gut microbiome towards novel bacterial diversity and tailored functional studies.</title>
        <authorList>
            <person name="Wylensek D."/>
            <person name="Hitch T.C.A."/>
            <person name="Clavel T."/>
        </authorList>
    </citation>
    <scope>NUCLEOTIDE SEQUENCE [LARGE SCALE GENOMIC DNA]</scope>
    <source>
        <strain evidence="11 12">CA-Schmier-601-WT-1</strain>
    </source>
</reference>
<gene>
    <name evidence="10 11" type="primary">mscL</name>
    <name evidence="11" type="ORF">FYJ68_06270</name>
</gene>
<dbReference type="PRINTS" id="PR01264">
    <property type="entry name" value="MECHCHANNEL"/>
</dbReference>
<feature type="transmembrane region" description="Helical" evidence="10">
    <location>
        <begin position="20"/>
        <end position="38"/>
    </location>
</feature>
<evidence type="ECO:0000256" key="1">
    <source>
        <dbReference type="ARBA" id="ARBA00004651"/>
    </source>
</evidence>
<evidence type="ECO:0000256" key="6">
    <source>
        <dbReference type="ARBA" id="ARBA00022989"/>
    </source>
</evidence>
<dbReference type="Proteomes" id="UP000469325">
    <property type="component" value="Unassembled WGS sequence"/>
</dbReference>
<dbReference type="GO" id="GO:0008381">
    <property type="term" value="F:mechanosensitive monoatomic ion channel activity"/>
    <property type="evidence" value="ECO:0007669"/>
    <property type="project" value="UniProtKB-UniRule"/>
</dbReference>
<evidence type="ECO:0000256" key="10">
    <source>
        <dbReference type="HAMAP-Rule" id="MF_00115"/>
    </source>
</evidence>
<dbReference type="HAMAP" id="MF_00115">
    <property type="entry name" value="MscL"/>
    <property type="match status" value="1"/>
</dbReference>
<name>A0A6N7XS05_9ACTN</name>
<evidence type="ECO:0000256" key="3">
    <source>
        <dbReference type="ARBA" id="ARBA00022448"/>
    </source>
</evidence>
<dbReference type="AlphaFoldDB" id="A0A6N7XS05"/>
<comment type="function">
    <text evidence="10">Channel that opens in response to stretch forces in the membrane lipid bilayer. May participate in the regulation of osmotic pressure changes within the cell.</text>
</comment>
<protein>
    <recommendedName>
        <fullName evidence="10">Large-conductance mechanosensitive channel</fullName>
    </recommendedName>
</protein>
<evidence type="ECO:0000256" key="2">
    <source>
        <dbReference type="ARBA" id="ARBA00007254"/>
    </source>
</evidence>
<dbReference type="InterPro" id="IPR037673">
    <property type="entry name" value="MSC/AndL"/>
</dbReference>
<proteinExistence type="inferred from homology"/>
<evidence type="ECO:0000313" key="12">
    <source>
        <dbReference type="Proteomes" id="UP000469325"/>
    </source>
</evidence>
<sequence length="145" mass="15573">MRKFMSEFREFIARGNVMDMAVGVIIGGAFTAIVTSLTDNIINPLITFLTGGGTDISGLVVPGTAIDFGKFISSVINFLIVALIVFCIVKAMNKFQEAEERLLKKEKVEEEKASPTCPHCLEEVKEGATRCPHCGGEIPGGAHVA</sequence>
<keyword evidence="5 10" id="KW-0812">Transmembrane</keyword>
<keyword evidence="6 10" id="KW-1133">Transmembrane helix</keyword>
<evidence type="ECO:0000256" key="5">
    <source>
        <dbReference type="ARBA" id="ARBA00022692"/>
    </source>
</evidence>
<dbReference type="NCBIfam" id="TIGR00220">
    <property type="entry name" value="mscL"/>
    <property type="match status" value="1"/>
</dbReference>
<dbReference type="GO" id="GO:0005886">
    <property type="term" value="C:plasma membrane"/>
    <property type="evidence" value="ECO:0007669"/>
    <property type="project" value="UniProtKB-SubCell"/>
</dbReference>
<evidence type="ECO:0000256" key="8">
    <source>
        <dbReference type="ARBA" id="ARBA00023136"/>
    </source>
</evidence>
<keyword evidence="4 10" id="KW-1003">Cell membrane</keyword>
<keyword evidence="12" id="KW-1185">Reference proteome</keyword>
<dbReference type="SUPFAM" id="SSF81330">
    <property type="entry name" value="Gated mechanosensitive channel"/>
    <property type="match status" value="1"/>
</dbReference>
<organism evidence="11 12">
    <name type="scientific">Olsenella porci</name>
    <dbReference type="NCBI Taxonomy" id="2652279"/>
    <lineage>
        <taxon>Bacteria</taxon>
        <taxon>Bacillati</taxon>
        <taxon>Actinomycetota</taxon>
        <taxon>Coriobacteriia</taxon>
        <taxon>Coriobacteriales</taxon>
        <taxon>Atopobiaceae</taxon>
        <taxon>Olsenella</taxon>
    </lineage>
</organism>
<dbReference type="PROSITE" id="PS01327">
    <property type="entry name" value="MSCL"/>
    <property type="match status" value="1"/>
</dbReference>
<dbReference type="EMBL" id="VUNC01000004">
    <property type="protein sequence ID" value="MST72709.1"/>
    <property type="molecule type" value="Genomic_DNA"/>
</dbReference>
<dbReference type="InterPro" id="IPR036019">
    <property type="entry name" value="MscL_channel"/>
</dbReference>
<dbReference type="PANTHER" id="PTHR30266:SF2">
    <property type="entry name" value="LARGE-CONDUCTANCE MECHANOSENSITIVE CHANNEL"/>
    <property type="match status" value="1"/>
</dbReference>
<evidence type="ECO:0000256" key="9">
    <source>
        <dbReference type="ARBA" id="ARBA00023303"/>
    </source>
</evidence>
<dbReference type="InterPro" id="IPR001185">
    <property type="entry name" value="MS_channel"/>
</dbReference>
<keyword evidence="8 10" id="KW-0472">Membrane</keyword>
<comment type="similarity">
    <text evidence="2 10">Belongs to the MscL family.</text>
</comment>
<evidence type="ECO:0000313" key="11">
    <source>
        <dbReference type="EMBL" id="MST72709.1"/>
    </source>
</evidence>
<accession>A0A6N7XS05</accession>
<dbReference type="Gene3D" id="1.10.1200.120">
    <property type="entry name" value="Large-conductance mechanosensitive channel, MscL, domain 1"/>
    <property type="match status" value="1"/>
</dbReference>
<feature type="transmembrane region" description="Helical" evidence="10">
    <location>
        <begin position="71"/>
        <end position="92"/>
    </location>
</feature>
<evidence type="ECO:0000256" key="4">
    <source>
        <dbReference type="ARBA" id="ARBA00022475"/>
    </source>
</evidence>
<dbReference type="Pfam" id="PF01741">
    <property type="entry name" value="MscL"/>
    <property type="match status" value="1"/>
</dbReference>
<comment type="subcellular location">
    <subcellularLocation>
        <location evidence="1 10">Cell membrane</location>
        <topology evidence="1 10">Multi-pass membrane protein</topology>
    </subcellularLocation>
</comment>
<dbReference type="PANTHER" id="PTHR30266">
    <property type="entry name" value="MECHANOSENSITIVE CHANNEL MSCL"/>
    <property type="match status" value="1"/>
</dbReference>
<comment type="caution">
    <text evidence="11">The sequence shown here is derived from an EMBL/GenBank/DDBJ whole genome shotgun (WGS) entry which is preliminary data.</text>
</comment>
<comment type="subunit">
    <text evidence="10">Homopentamer.</text>
</comment>
<keyword evidence="3 10" id="KW-0813">Transport</keyword>